<dbReference type="Proteomes" id="UP001302666">
    <property type="component" value="Chromosome"/>
</dbReference>
<proteinExistence type="predicted"/>
<dbReference type="InterPro" id="IPR025391">
    <property type="entry name" value="DUF4123"/>
</dbReference>
<name>A0ABZ0HET5_TRISK</name>
<sequence length="306" mass="34930">MSSKKFIARDALVETVRAYSGLFLVLDATCLPGLPERLEAEGVPYSSLFQGQTAHELRDVAPYLVQVSPSDRLLRDFTDPTDNPRAIWPKRPGLLIACELELTALRKHLRRFLRVEIGDQAFFFRFWEAGSARAYFAALTEPNRRKRWFLPREAGQIDAFLIPDPDRDGLCVEAMNLSEPGRTEGYRATAPFNLNDQELVALRSHRTRQELAEMVSLMRSTFPDACTPEPERGLDYAVQRSVGRAWEFGIRQRKHAFRFAAWDLHVSGAFEAMDHAGALRKILEQPLGETEKMRRLEQRIAALEDI</sequence>
<dbReference type="Pfam" id="PF13503">
    <property type="entry name" value="DUF4123"/>
    <property type="match status" value="1"/>
</dbReference>
<keyword evidence="3" id="KW-1185">Reference proteome</keyword>
<evidence type="ECO:0000259" key="1">
    <source>
        <dbReference type="Pfam" id="PF13503"/>
    </source>
</evidence>
<reference evidence="2 3" key="1">
    <citation type="submission" date="2023-10" db="EMBL/GenBank/DDBJ databases">
        <title>Eight complete genome sequences of bacteria isolated from laboratory stock of Giant Kelp gametophytes.</title>
        <authorList>
            <person name="Tolentino B."/>
            <person name="Nuzhdin S."/>
        </authorList>
    </citation>
    <scope>NUCLEOTIDE SEQUENCE [LARGE SCALE GENOMIC DNA]</scope>
    <source>
        <strain evidence="2 3">LC.270.F.C4</strain>
    </source>
</reference>
<evidence type="ECO:0000313" key="2">
    <source>
        <dbReference type="EMBL" id="WOI33343.1"/>
    </source>
</evidence>
<evidence type="ECO:0000313" key="3">
    <source>
        <dbReference type="Proteomes" id="UP001302666"/>
    </source>
</evidence>
<organism evidence="2 3">
    <name type="scientific">Tritonibacter scottomollicae</name>
    <name type="common">Epibacterium scottomollicae</name>
    <dbReference type="NCBI Taxonomy" id="483013"/>
    <lineage>
        <taxon>Bacteria</taxon>
        <taxon>Pseudomonadati</taxon>
        <taxon>Pseudomonadota</taxon>
        <taxon>Alphaproteobacteria</taxon>
        <taxon>Rhodobacterales</taxon>
        <taxon>Paracoccaceae</taxon>
        <taxon>Tritonibacter</taxon>
    </lineage>
</organism>
<protein>
    <submittedName>
        <fullName evidence="2">DUF4123 domain-containing protein</fullName>
    </submittedName>
</protein>
<gene>
    <name evidence="2" type="ORF">R1T40_00820</name>
</gene>
<feature type="domain" description="DUF4123" evidence="1">
    <location>
        <begin position="22"/>
        <end position="145"/>
    </location>
</feature>
<dbReference type="EMBL" id="CP136704">
    <property type="protein sequence ID" value="WOI33343.1"/>
    <property type="molecule type" value="Genomic_DNA"/>
</dbReference>
<accession>A0ABZ0HET5</accession>